<dbReference type="OrthoDB" id="7054443at2"/>
<dbReference type="EMBL" id="LDOT01000020">
    <property type="protein sequence ID" value="KLV04838.1"/>
    <property type="molecule type" value="Genomic_DNA"/>
</dbReference>
<dbReference type="PANTHER" id="PTHR32089">
    <property type="entry name" value="METHYL-ACCEPTING CHEMOTAXIS PROTEIN MCPB"/>
    <property type="match status" value="1"/>
</dbReference>
<evidence type="ECO:0000256" key="5">
    <source>
        <dbReference type="SAM" id="MobiDB-lite"/>
    </source>
</evidence>
<dbReference type="InterPro" id="IPR024478">
    <property type="entry name" value="HlyB_4HB_MCP"/>
</dbReference>
<comment type="similarity">
    <text evidence="3">Belongs to the methyl-accepting chemotaxis (MCP) protein family.</text>
</comment>
<dbReference type="GO" id="GO:0007165">
    <property type="term" value="P:signal transduction"/>
    <property type="evidence" value="ECO:0007669"/>
    <property type="project" value="UniProtKB-KW"/>
</dbReference>
<dbReference type="PROSITE" id="PS50885">
    <property type="entry name" value="HAMP"/>
    <property type="match status" value="1"/>
</dbReference>
<accession>A0A0J1GYW9</accession>
<dbReference type="SUPFAM" id="SSF58104">
    <property type="entry name" value="Methyl-accepting chemotaxis protein (MCP) signaling domain"/>
    <property type="match status" value="1"/>
</dbReference>
<dbReference type="InterPro" id="IPR003660">
    <property type="entry name" value="HAMP_dom"/>
</dbReference>
<organism evidence="8 9">
    <name type="scientific">Photobacterium aquae</name>
    <dbReference type="NCBI Taxonomy" id="1195763"/>
    <lineage>
        <taxon>Bacteria</taxon>
        <taxon>Pseudomonadati</taxon>
        <taxon>Pseudomonadota</taxon>
        <taxon>Gammaproteobacteria</taxon>
        <taxon>Vibrionales</taxon>
        <taxon>Vibrionaceae</taxon>
        <taxon>Photobacterium</taxon>
    </lineage>
</organism>
<reference evidence="8 9" key="1">
    <citation type="submission" date="2015-05" db="EMBL/GenBank/DDBJ databases">
        <title>Photobacterium galathea sp. nov.</title>
        <authorList>
            <person name="Machado H."/>
            <person name="Gram L."/>
        </authorList>
    </citation>
    <scope>NUCLEOTIDE SEQUENCE [LARGE SCALE GENOMIC DNA]</scope>
    <source>
        <strain evidence="8 9">CGMCC 1.12159</strain>
    </source>
</reference>
<dbReference type="GO" id="GO:0006935">
    <property type="term" value="P:chemotaxis"/>
    <property type="evidence" value="ECO:0007669"/>
    <property type="project" value="UniProtKB-ARBA"/>
</dbReference>
<protein>
    <submittedName>
        <fullName evidence="8">Chemotaxis protein</fullName>
    </submittedName>
</protein>
<evidence type="ECO:0000313" key="8">
    <source>
        <dbReference type="EMBL" id="KLV04838.1"/>
    </source>
</evidence>
<evidence type="ECO:0000313" key="9">
    <source>
        <dbReference type="Proteomes" id="UP000036097"/>
    </source>
</evidence>
<dbReference type="SMART" id="SM00283">
    <property type="entry name" value="MA"/>
    <property type="match status" value="1"/>
</dbReference>
<dbReference type="Pfam" id="PF00015">
    <property type="entry name" value="MCPsignal"/>
    <property type="match status" value="1"/>
</dbReference>
<gene>
    <name evidence="8" type="ORF">ABT56_14085</name>
</gene>
<evidence type="ECO:0000256" key="4">
    <source>
        <dbReference type="PROSITE-ProRule" id="PRU00284"/>
    </source>
</evidence>
<feature type="domain" description="Methyl-accepting transducer" evidence="6">
    <location>
        <begin position="270"/>
        <end position="506"/>
    </location>
</feature>
<feature type="domain" description="HAMP" evidence="7">
    <location>
        <begin position="211"/>
        <end position="265"/>
    </location>
</feature>
<dbReference type="PROSITE" id="PS50111">
    <property type="entry name" value="CHEMOTAXIS_TRANSDUC_2"/>
    <property type="match status" value="1"/>
</dbReference>
<dbReference type="PANTHER" id="PTHR32089:SF120">
    <property type="entry name" value="METHYL-ACCEPTING CHEMOTAXIS PROTEIN TLPQ"/>
    <property type="match status" value="1"/>
</dbReference>
<dbReference type="Pfam" id="PF00672">
    <property type="entry name" value="HAMP"/>
    <property type="match status" value="1"/>
</dbReference>
<dbReference type="Gene3D" id="1.10.287.950">
    <property type="entry name" value="Methyl-accepting chemotaxis protein"/>
    <property type="match status" value="1"/>
</dbReference>
<dbReference type="PATRIC" id="fig|1195763.3.peg.2984"/>
<evidence type="ECO:0000256" key="1">
    <source>
        <dbReference type="ARBA" id="ARBA00004370"/>
    </source>
</evidence>
<dbReference type="FunFam" id="1.10.287.950:FF:000001">
    <property type="entry name" value="Methyl-accepting chemotaxis sensory transducer"/>
    <property type="match status" value="1"/>
</dbReference>
<comment type="caution">
    <text evidence="8">The sequence shown here is derived from an EMBL/GenBank/DDBJ whole genome shotgun (WGS) entry which is preliminary data.</text>
</comment>
<dbReference type="Proteomes" id="UP000036097">
    <property type="component" value="Unassembled WGS sequence"/>
</dbReference>
<evidence type="ECO:0000256" key="2">
    <source>
        <dbReference type="ARBA" id="ARBA00023224"/>
    </source>
</evidence>
<dbReference type="AlphaFoldDB" id="A0A0J1GYW9"/>
<name>A0A0J1GYW9_9GAMM</name>
<dbReference type="Pfam" id="PF12729">
    <property type="entry name" value="4HB_MCP_1"/>
    <property type="match status" value="1"/>
</dbReference>
<evidence type="ECO:0000259" key="7">
    <source>
        <dbReference type="PROSITE" id="PS50885"/>
    </source>
</evidence>
<dbReference type="STRING" id="1195763.ABT56_14085"/>
<feature type="region of interest" description="Disordered" evidence="5">
    <location>
        <begin position="320"/>
        <end position="340"/>
    </location>
</feature>
<dbReference type="RefSeq" id="WP_047879513.1">
    <property type="nucleotide sequence ID" value="NZ_LDOT01000020.1"/>
</dbReference>
<dbReference type="GO" id="GO:0016020">
    <property type="term" value="C:membrane"/>
    <property type="evidence" value="ECO:0007669"/>
    <property type="project" value="UniProtKB-SubCell"/>
</dbReference>
<keyword evidence="2 4" id="KW-0807">Transducer</keyword>
<feature type="compositionally biased region" description="Polar residues" evidence="5">
    <location>
        <begin position="326"/>
        <end position="340"/>
    </location>
</feature>
<dbReference type="InterPro" id="IPR004089">
    <property type="entry name" value="MCPsignal_dom"/>
</dbReference>
<dbReference type="SMART" id="SM00304">
    <property type="entry name" value="HAMP"/>
    <property type="match status" value="1"/>
</dbReference>
<dbReference type="CDD" id="cd06225">
    <property type="entry name" value="HAMP"/>
    <property type="match status" value="1"/>
</dbReference>
<evidence type="ECO:0000259" key="6">
    <source>
        <dbReference type="PROSITE" id="PS50111"/>
    </source>
</evidence>
<proteinExistence type="inferred from homology"/>
<evidence type="ECO:0000256" key="3">
    <source>
        <dbReference type="ARBA" id="ARBA00029447"/>
    </source>
</evidence>
<keyword evidence="9" id="KW-1185">Reference proteome</keyword>
<comment type="subcellular location">
    <subcellularLocation>
        <location evidence="1">Membrane</location>
    </subcellularLocation>
</comment>
<dbReference type="CDD" id="cd11386">
    <property type="entry name" value="MCP_signal"/>
    <property type="match status" value="1"/>
</dbReference>
<sequence>MFIKNLSISKKISFTFLIIALLNSTFGFFLASELNNIEKELLNYTDDTLPAMENVDSIRDDLSHWRRSQFALYTFTDKQKITSQIASNVQMRDQIAQKLTAYGSTVWAGEEQAVYQRLMQKWENYTRIMATFNDAMLDNNKSKAHPILANSLGEFNAVDNELNNLIQLLKKAMESNKTLILTSVDTLGHTSIFVNIMGIIVMVTMTWGLTRLICGPLQLVVEQANTIATGDLSHDINRGAIGHDELGKLADATTKMQNNLRQIIESVIAAVTQLSSAVEEMTQISNLSASGMEEQQQQITHIATAMTQMKTTVADVARNTEESAHQAEQANQRTQHGVRETQSMIKGIQDVAMVIGTAGDTVAELEAQSNKINLVVDVIRDIADQTNLLALNAAIEAARAGESGRGFAVVADEVRTLAGRTQDSTSEITTIIEQLQSLSKDAKHATELSRSGIATCTQQGHASQDLMSDIEHSIADISNMGSQIATACHQQDSVAEDLNRSIEHIHLASQEVAEGSQQTSQACRELSQLSISLQQMMNRFKLS</sequence>